<evidence type="ECO:0000256" key="11">
    <source>
        <dbReference type="PIRSR" id="PIRSR605856-50"/>
    </source>
</evidence>
<dbReference type="SUPFAM" id="SSF53686">
    <property type="entry name" value="Tryptophan synthase beta subunit-like PLP-dependent enzymes"/>
    <property type="match status" value="1"/>
</dbReference>
<dbReference type="NCBIfam" id="TIGR01139">
    <property type="entry name" value="cysK"/>
    <property type="match status" value="1"/>
</dbReference>
<evidence type="ECO:0000313" key="15">
    <source>
        <dbReference type="EMBL" id="MDT2736702.1"/>
    </source>
</evidence>
<comment type="catalytic activity">
    <reaction evidence="10 13">
        <text>O-acetyl-L-serine + hydrogen sulfide = L-cysteine + acetate</text>
        <dbReference type="Rhea" id="RHEA:14829"/>
        <dbReference type="ChEBI" id="CHEBI:29919"/>
        <dbReference type="ChEBI" id="CHEBI:30089"/>
        <dbReference type="ChEBI" id="CHEBI:35235"/>
        <dbReference type="ChEBI" id="CHEBI:58340"/>
        <dbReference type="EC" id="2.5.1.47"/>
    </reaction>
</comment>
<dbReference type="PROSITE" id="PS00901">
    <property type="entry name" value="CYS_SYNTHASE"/>
    <property type="match status" value="1"/>
</dbReference>
<dbReference type="GO" id="GO:0006535">
    <property type="term" value="P:cysteine biosynthetic process from serine"/>
    <property type="evidence" value="ECO:0007669"/>
    <property type="project" value="UniProtKB-UniRule"/>
</dbReference>
<evidence type="ECO:0000256" key="13">
    <source>
        <dbReference type="RuleBase" id="RU003985"/>
    </source>
</evidence>
<dbReference type="FunFam" id="3.40.50.1100:FF:000003">
    <property type="entry name" value="Cystathionine beta-synthase"/>
    <property type="match status" value="1"/>
</dbReference>
<gene>
    <name evidence="15" type="primary">cysK</name>
    <name evidence="15" type="ORF">P7H00_06065</name>
    <name evidence="16" type="ORF">P7H46_08335</name>
</gene>
<keyword evidence="6 13" id="KW-0028">Amino-acid biosynthesis</keyword>
<name>A0AAE4I1G8_9ENTE</name>
<dbReference type="Gene3D" id="3.40.50.1100">
    <property type="match status" value="2"/>
</dbReference>
<evidence type="ECO:0000256" key="2">
    <source>
        <dbReference type="ARBA" id="ARBA00004962"/>
    </source>
</evidence>
<evidence type="ECO:0000259" key="14">
    <source>
        <dbReference type="Pfam" id="PF00291"/>
    </source>
</evidence>
<dbReference type="InterPro" id="IPR001216">
    <property type="entry name" value="P-phosphate_BS"/>
</dbReference>
<feature type="binding site" evidence="11">
    <location>
        <begin position="179"/>
        <end position="183"/>
    </location>
    <ligand>
        <name>pyridoxal 5'-phosphate</name>
        <dbReference type="ChEBI" id="CHEBI:597326"/>
    </ligand>
</feature>
<evidence type="ECO:0000256" key="1">
    <source>
        <dbReference type="ARBA" id="ARBA00001933"/>
    </source>
</evidence>
<keyword evidence="7 13" id="KW-0808">Transferase</keyword>
<dbReference type="RefSeq" id="WP_311796861.1">
    <property type="nucleotide sequence ID" value="NZ_JARQAI010000006.1"/>
</dbReference>
<dbReference type="NCBIfam" id="TIGR01136">
    <property type="entry name" value="cysKM"/>
    <property type="match status" value="1"/>
</dbReference>
<dbReference type="PANTHER" id="PTHR10314">
    <property type="entry name" value="CYSTATHIONINE BETA-SYNTHASE"/>
    <property type="match status" value="1"/>
</dbReference>
<dbReference type="InterPro" id="IPR005859">
    <property type="entry name" value="CysK"/>
</dbReference>
<dbReference type="Pfam" id="PF00291">
    <property type="entry name" value="PALP"/>
    <property type="match status" value="1"/>
</dbReference>
<keyword evidence="18" id="KW-1185">Reference proteome</keyword>
<dbReference type="Proteomes" id="UP001269061">
    <property type="component" value="Unassembled WGS sequence"/>
</dbReference>
<dbReference type="GO" id="GO:0004124">
    <property type="term" value="F:cysteine synthase activity"/>
    <property type="evidence" value="ECO:0007669"/>
    <property type="project" value="UniProtKB-UniRule"/>
</dbReference>
<evidence type="ECO:0000256" key="8">
    <source>
        <dbReference type="ARBA" id="ARBA00022898"/>
    </source>
</evidence>
<evidence type="ECO:0000256" key="3">
    <source>
        <dbReference type="ARBA" id="ARBA00007103"/>
    </source>
</evidence>
<dbReference type="InterPro" id="IPR005856">
    <property type="entry name" value="Cys_synth"/>
</dbReference>
<evidence type="ECO:0000256" key="4">
    <source>
        <dbReference type="ARBA" id="ARBA00012681"/>
    </source>
</evidence>
<dbReference type="CDD" id="cd01561">
    <property type="entry name" value="CBS_like"/>
    <property type="match status" value="1"/>
</dbReference>
<feature type="domain" description="Tryptophan synthase beta chain-like PALP" evidence="14">
    <location>
        <begin position="9"/>
        <end position="294"/>
    </location>
</feature>
<comment type="caution">
    <text evidence="15">The sequence shown here is derived from an EMBL/GenBank/DDBJ whole genome shotgun (WGS) entry which is preliminary data.</text>
</comment>
<dbReference type="EMBL" id="JARQAI010000006">
    <property type="protein sequence ID" value="MDT2736702.1"/>
    <property type="molecule type" value="Genomic_DNA"/>
</dbReference>
<evidence type="ECO:0000256" key="7">
    <source>
        <dbReference type="ARBA" id="ARBA00022679"/>
    </source>
</evidence>
<proteinExistence type="inferred from homology"/>
<evidence type="ECO:0000256" key="12">
    <source>
        <dbReference type="PIRSR" id="PIRSR605856-51"/>
    </source>
</evidence>
<dbReference type="InterPro" id="IPR050214">
    <property type="entry name" value="Cys_Synth/Cystath_Beta-Synth"/>
</dbReference>
<protein>
    <recommendedName>
        <fullName evidence="5 13">Cysteine synthase</fullName>
        <ecNumber evidence="4 13">2.5.1.47</ecNumber>
    </recommendedName>
</protein>
<evidence type="ECO:0000313" key="18">
    <source>
        <dbReference type="Proteomes" id="UP001269061"/>
    </source>
</evidence>
<evidence type="ECO:0000256" key="9">
    <source>
        <dbReference type="ARBA" id="ARBA00023192"/>
    </source>
</evidence>
<evidence type="ECO:0000313" key="16">
    <source>
        <dbReference type="EMBL" id="MDT2770841.1"/>
    </source>
</evidence>
<organism evidence="15 17">
    <name type="scientific">Enterococcus pseudoavium</name>
    <dbReference type="NCBI Taxonomy" id="44007"/>
    <lineage>
        <taxon>Bacteria</taxon>
        <taxon>Bacillati</taxon>
        <taxon>Bacillota</taxon>
        <taxon>Bacilli</taxon>
        <taxon>Lactobacillales</taxon>
        <taxon>Enterococcaceae</taxon>
        <taxon>Enterococcus</taxon>
    </lineage>
</organism>
<reference evidence="15 18" key="1">
    <citation type="submission" date="2023-03" db="EMBL/GenBank/DDBJ databases">
        <authorList>
            <person name="Shen W."/>
            <person name="Cai J."/>
        </authorList>
    </citation>
    <scope>NUCLEOTIDE SEQUENCE</scope>
    <source>
        <strain evidence="15">P69-2</strain>
        <strain evidence="16 18">Y59</strain>
    </source>
</reference>
<sequence length="309" mass="32918">MAKIYNSILETIGETPIVKLSNMTTDEMAQVYVKLESFNPGGSVKDRIALRMIEDAEKNGELKPGMEIIEPTSGNTGIGLAMVGAAKGYPVTLVMPETMSVERRKLMQAYGAKLVLTPGPDGMKGAIAKAEALAKEKGGFVPEQFDNPSNPKVHEETTAKEIVNVFETNGLDAFVAGVGTGGTITGVGNELKRMYSDIKIYAVEPAESPVLEGGQPAPHKIQGIGAGFVPSILNTNIYDEVLAVKGSDAMETAREIAKKEGILVGISSGAALFAALKVAKEMTPEQKVLVLLPDNGERYLSTELFQFNQ</sequence>
<dbReference type="InterPro" id="IPR036052">
    <property type="entry name" value="TrpB-like_PALP_sf"/>
</dbReference>
<dbReference type="EMBL" id="JARQAZ010000006">
    <property type="protein sequence ID" value="MDT2770841.1"/>
    <property type="molecule type" value="Genomic_DNA"/>
</dbReference>
<evidence type="ECO:0000313" key="17">
    <source>
        <dbReference type="Proteomes" id="UP001180842"/>
    </source>
</evidence>
<comment type="similarity">
    <text evidence="3 13">Belongs to the cysteine synthase/cystathionine beta-synthase family.</text>
</comment>
<feature type="binding site" evidence="11">
    <location>
        <position position="75"/>
    </location>
    <ligand>
        <name>pyridoxal 5'-phosphate</name>
        <dbReference type="ChEBI" id="CHEBI:597326"/>
    </ligand>
</feature>
<accession>A0AAE4I1G8</accession>
<keyword evidence="9 13" id="KW-0198">Cysteine biosynthesis</keyword>
<dbReference type="InterPro" id="IPR001926">
    <property type="entry name" value="TrpB-like_PALP"/>
</dbReference>
<keyword evidence="8 11" id="KW-0663">Pyridoxal phosphate</keyword>
<dbReference type="AlphaFoldDB" id="A0AAE4I1G8"/>
<comment type="pathway">
    <text evidence="2">Amino-acid biosynthesis; L-cysteine biosynthesis; L-cysteine from L-serine: step 2/2.</text>
</comment>
<comment type="cofactor">
    <cofactor evidence="1 11 13">
        <name>pyridoxal 5'-phosphate</name>
        <dbReference type="ChEBI" id="CHEBI:597326"/>
    </cofactor>
</comment>
<dbReference type="EC" id="2.5.1.47" evidence="4 13"/>
<evidence type="ECO:0000256" key="5">
    <source>
        <dbReference type="ARBA" id="ARBA00019371"/>
    </source>
</evidence>
<dbReference type="Proteomes" id="UP001180842">
    <property type="component" value="Unassembled WGS sequence"/>
</dbReference>
<feature type="binding site" evidence="11">
    <location>
        <position position="267"/>
    </location>
    <ligand>
        <name>pyridoxal 5'-phosphate</name>
        <dbReference type="ChEBI" id="CHEBI:597326"/>
    </ligand>
</feature>
<evidence type="ECO:0000256" key="6">
    <source>
        <dbReference type="ARBA" id="ARBA00022605"/>
    </source>
</evidence>
<feature type="modified residue" description="N6-(pyridoxal phosphate)lysine" evidence="12">
    <location>
        <position position="45"/>
    </location>
</feature>
<evidence type="ECO:0000256" key="10">
    <source>
        <dbReference type="ARBA" id="ARBA00047931"/>
    </source>
</evidence>
<dbReference type="FunFam" id="3.40.50.1100:FF:000118">
    <property type="entry name" value="Related to CYS4-cystathionine beta-synthase"/>
    <property type="match status" value="1"/>
</dbReference>